<evidence type="ECO:0000313" key="3">
    <source>
        <dbReference type="Proteomes" id="UP000831390"/>
    </source>
</evidence>
<proteinExistence type="predicted"/>
<dbReference type="Proteomes" id="UP000831390">
    <property type="component" value="Chromosome"/>
</dbReference>
<feature type="domain" description="Abortive infection protein-like C-terminal" evidence="1">
    <location>
        <begin position="183"/>
        <end position="251"/>
    </location>
</feature>
<keyword evidence="3" id="KW-1185">Reference proteome</keyword>
<name>A0ABY4B2E8_9BACT</name>
<dbReference type="RefSeq" id="WP_243512986.1">
    <property type="nucleotide sequence ID" value="NZ_CP094534.1"/>
</dbReference>
<dbReference type="InterPro" id="IPR026001">
    <property type="entry name" value="Abi-like_C"/>
</dbReference>
<dbReference type="Pfam" id="PF14355">
    <property type="entry name" value="Abi_C"/>
    <property type="match status" value="1"/>
</dbReference>
<evidence type="ECO:0000259" key="1">
    <source>
        <dbReference type="Pfam" id="PF14355"/>
    </source>
</evidence>
<sequence>MSSLTPLDKHKLEKAFNMANGFVLDFSDKSFQAFALDSVKLDIQDEKYNLNSGSKANRLRSFWAKESDQVVGKLTHDMLGYWKYRKDDAGAEISEVEQKAYEEACQISERLKGRTDVEHIETAQVIAKDENFQLLASQIKDNIENGQPEAGLDRLHTYLMKYFRHLCEKRGIAADRDEPLNSVFGKYVKALQAASLIKSDMSELILKSSISLLSKFNYVRNNQSLAHDNKTLNREESFLIFRNISALMKFVESIEGI</sequence>
<accession>A0ABY4B2E8</accession>
<reference evidence="2 3" key="1">
    <citation type="submission" date="2022-03" db="EMBL/GenBank/DDBJ databases">
        <title>Hymenobactersp. isolated from the air.</title>
        <authorList>
            <person name="Won M."/>
            <person name="Kwon S.-W."/>
        </authorList>
    </citation>
    <scope>NUCLEOTIDE SEQUENCE [LARGE SCALE GENOMIC DNA]</scope>
    <source>
        <strain evidence="2 3">KACC 22596</strain>
    </source>
</reference>
<dbReference type="EMBL" id="CP094534">
    <property type="protein sequence ID" value="UOE33297.1"/>
    <property type="molecule type" value="Genomic_DNA"/>
</dbReference>
<evidence type="ECO:0000313" key="2">
    <source>
        <dbReference type="EMBL" id="UOE33297.1"/>
    </source>
</evidence>
<organism evidence="2 3">
    <name type="scientific">Hymenobacter monticola</name>
    <dbReference type="NCBI Taxonomy" id="1705399"/>
    <lineage>
        <taxon>Bacteria</taxon>
        <taxon>Pseudomonadati</taxon>
        <taxon>Bacteroidota</taxon>
        <taxon>Cytophagia</taxon>
        <taxon>Cytophagales</taxon>
        <taxon>Hymenobacteraceae</taxon>
        <taxon>Hymenobacter</taxon>
    </lineage>
</organism>
<gene>
    <name evidence="2" type="ORF">MTP16_19495</name>
</gene>
<protein>
    <submittedName>
        <fullName evidence="2">Abortive infection family protein</fullName>
    </submittedName>
</protein>